<accession>A0A3Q9KFF3</accession>
<proteinExistence type="predicted"/>
<dbReference type="EMBL" id="CP029042">
    <property type="protein sequence ID" value="AZS75723.1"/>
    <property type="molecule type" value="Genomic_DNA"/>
</dbReference>
<dbReference type="GO" id="GO:0005886">
    <property type="term" value="C:plasma membrane"/>
    <property type="evidence" value="ECO:0007669"/>
    <property type="project" value="UniProtKB-SubCell"/>
</dbReference>
<feature type="transmembrane region" description="Helical" evidence="1">
    <location>
        <begin position="20"/>
        <end position="43"/>
    </location>
</feature>
<reference evidence="2 3" key="1">
    <citation type="submission" date="2018-04" db="EMBL/GenBank/DDBJ databases">
        <title>Complete genome sequences of Streptomyces lydicus strain WYEC and characterization of antagonistic properties of biological control agents.</title>
        <authorList>
            <person name="Mariita R.M."/>
            <person name="Sello J.K."/>
        </authorList>
    </citation>
    <scope>NUCLEOTIDE SEQUENCE [LARGE SCALE GENOMIC DNA]</scope>
    <source>
        <strain evidence="2 3">WYEC 108</strain>
    </source>
</reference>
<dbReference type="GO" id="GO:0140359">
    <property type="term" value="F:ABC-type transporter activity"/>
    <property type="evidence" value="ECO:0007669"/>
    <property type="project" value="InterPro"/>
</dbReference>
<protein>
    <submittedName>
        <fullName evidence="2">ABC transporter permease</fullName>
    </submittedName>
</protein>
<evidence type="ECO:0000313" key="2">
    <source>
        <dbReference type="EMBL" id="AZS75723.1"/>
    </source>
</evidence>
<dbReference type="RefSeq" id="WP_127154451.1">
    <property type="nucleotide sequence ID" value="NZ_CP029042.1"/>
</dbReference>
<sequence>MLFAAVLRSEWTKIRSLRSLSYSLSAILVVTLAVACFVCGSYDGPDPHFDPVFHAYFGLNIGQFGAIICGVLAVAGEWSSGSIRVSLTAVPRRGLLYAGKLVTVGGLALAVGLVAGFASVIGGQALLGEAGVSVGSPGVVRSAVGCGLYFGLLAVFSAGVAALLRSPVGTLSLLVPLFLSLGPLFGSLDATQKVGQFLPDRAGQQILHLAPEGALGAWSGIAVMAGWAALAAAAGLRSLLRRDV</sequence>
<keyword evidence="1" id="KW-0812">Transmembrane</keyword>
<organism evidence="2 3">
    <name type="scientific">Streptomyces lydicus</name>
    <dbReference type="NCBI Taxonomy" id="47763"/>
    <lineage>
        <taxon>Bacteria</taxon>
        <taxon>Bacillati</taxon>
        <taxon>Actinomycetota</taxon>
        <taxon>Actinomycetes</taxon>
        <taxon>Kitasatosporales</taxon>
        <taxon>Streptomycetaceae</taxon>
        <taxon>Streptomyces</taxon>
    </lineage>
</organism>
<feature type="transmembrane region" description="Helical" evidence="1">
    <location>
        <begin position="217"/>
        <end position="240"/>
    </location>
</feature>
<feature type="transmembrane region" description="Helical" evidence="1">
    <location>
        <begin position="95"/>
        <end position="122"/>
    </location>
</feature>
<gene>
    <name evidence="2" type="ORF">DDE74_36850</name>
</gene>
<name>A0A3Q9KFF3_9ACTN</name>
<dbReference type="AlphaFoldDB" id="A0A3Q9KFF3"/>
<keyword evidence="1" id="KW-0472">Membrane</keyword>
<keyword evidence="1" id="KW-1133">Transmembrane helix</keyword>
<evidence type="ECO:0000256" key="1">
    <source>
        <dbReference type="SAM" id="Phobius"/>
    </source>
</evidence>
<dbReference type="Proteomes" id="UP000275579">
    <property type="component" value="Chromosome"/>
</dbReference>
<feature type="transmembrane region" description="Helical" evidence="1">
    <location>
        <begin position="55"/>
        <end position="75"/>
    </location>
</feature>
<evidence type="ECO:0000313" key="3">
    <source>
        <dbReference type="Proteomes" id="UP000275579"/>
    </source>
</evidence>
<feature type="transmembrane region" description="Helical" evidence="1">
    <location>
        <begin position="171"/>
        <end position="188"/>
    </location>
</feature>
<feature type="transmembrane region" description="Helical" evidence="1">
    <location>
        <begin position="142"/>
        <end position="164"/>
    </location>
</feature>